<dbReference type="InterPro" id="IPR001602">
    <property type="entry name" value="UPF0047_YjbQ-like"/>
</dbReference>
<dbReference type="PANTHER" id="PTHR30615:SF8">
    <property type="entry name" value="UPF0047 PROTEIN C4A8.02C"/>
    <property type="match status" value="1"/>
</dbReference>
<comment type="similarity">
    <text evidence="1">Belongs to the UPF0047 family.</text>
</comment>
<comment type="caution">
    <text evidence="2">The sequence shown here is derived from an EMBL/GenBank/DDBJ whole genome shotgun (WGS) entry which is preliminary data.</text>
</comment>
<dbReference type="NCBIfam" id="TIGR00149">
    <property type="entry name" value="TIGR00149_YjbQ"/>
    <property type="match status" value="1"/>
</dbReference>
<proteinExistence type="inferred from homology"/>
<gene>
    <name evidence="2" type="ORF">Gocc_0721</name>
</gene>
<protein>
    <submittedName>
        <fullName evidence="2">YbjQ: secondary thiamine-phosphate synthase enzyme</fullName>
    </submittedName>
</protein>
<dbReference type="RefSeq" id="WP_114795190.1">
    <property type="nucleotide sequence ID" value="NZ_QQZY01000002.1"/>
</dbReference>
<dbReference type="EMBL" id="QQZY01000002">
    <property type="protein sequence ID" value="RDI74923.1"/>
    <property type="molecule type" value="Genomic_DNA"/>
</dbReference>
<evidence type="ECO:0000256" key="1">
    <source>
        <dbReference type="ARBA" id="ARBA00005534"/>
    </source>
</evidence>
<dbReference type="SUPFAM" id="SSF111038">
    <property type="entry name" value="YjbQ-like"/>
    <property type="match status" value="1"/>
</dbReference>
<dbReference type="Pfam" id="PF01894">
    <property type="entry name" value="YjbQ"/>
    <property type="match status" value="1"/>
</dbReference>
<dbReference type="InterPro" id="IPR035917">
    <property type="entry name" value="YjbQ-like_sf"/>
</dbReference>
<sequence>MKTFQREVQLRTAGGLTVTDITDEVRDAVRESGVHDGICCVYSPHTTCSVRVNEFERGFLEDFAVMLKRLVPTEHYYAHDDWDRRTENICEEDQEFGNGHSHCMSMLLGPAGESIPIREGELALGTWQRILFLELDRERDRRWLVQVVGV</sequence>
<keyword evidence="3" id="KW-1185">Reference proteome</keyword>
<dbReference type="PIRSF" id="PIRSF004681">
    <property type="entry name" value="UCP004681"/>
    <property type="match status" value="1"/>
</dbReference>
<accession>A0A7M2YZI1</accession>
<evidence type="ECO:0000313" key="3">
    <source>
        <dbReference type="Proteomes" id="UP000254134"/>
    </source>
</evidence>
<name>A0A7M2YZI1_9ACTN</name>
<dbReference type="Gene3D" id="2.60.120.460">
    <property type="entry name" value="YjbQ-like"/>
    <property type="match status" value="1"/>
</dbReference>
<evidence type="ECO:0000313" key="2">
    <source>
        <dbReference type="EMBL" id="RDI74923.1"/>
    </source>
</evidence>
<dbReference type="OrthoDB" id="9801725at2"/>
<reference evidence="2 3" key="1">
    <citation type="submission" date="2018-07" db="EMBL/GenBank/DDBJ databases">
        <title>High-quality-draft genome sequence of Gaiella occulta.</title>
        <authorList>
            <person name="Severino R."/>
            <person name="Froufe H.J.C."/>
            <person name="Rainey F.A."/>
            <person name="Barroso C."/>
            <person name="Albuquerque L."/>
            <person name="Lobo-Da-Cunha A."/>
            <person name="Da Costa M.S."/>
            <person name="Egas C."/>
        </authorList>
    </citation>
    <scope>NUCLEOTIDE SEQUENCE [LARGE SCALE GENOMIC DNA]</scope>
    <source>
        <strain evidence="2 3">F2-233</strain>
    </source>
</reference>
<organism evidence="2 3">
    <name type="scientific">Gaiella occulta</name>
    <dbReference type="NCBI Taxonomy" id="1002870"/>
    <lineage>
        <taxon>Bacteria</taxon>
        <taxon>Bacillati</taxon>
        <taxon>Actinomycetota</taxon>
        <taxon>Thermoleophilia</taxon>
        <taxon>Gaiellales</taxon>
        <taxon>Gaiellaceae</taxon>
        <taxon>Gaiella</taxon>
    </lineage>
</organism>
<dbReference type="Proteomes" id="UP000254134">
    <property type="component" value="Unassembled WGS sequence"/>
</dbReference>
<reference evidence="3" key="2">
    <citation type="journal article" date="2019" name="MicrobiologyOpen">
        <title>High-quality draft genome sequence of Gaiella occulta isolated from a 150 meter deep mineral water borehole and comparison with the genome sequences of other deep-branching lineages of the phylum Actinobacteria.</title>
        <authorList>
            <person name="Severino R."/>
            <person name="Froufe H.J.C."/>
            <person name="Barroso C."/>
            <person name="Albuquerque L."/>
            <person name="Lobo-da-Cunha A."/>
            <person name="da Costa M.S."/>
            <person name="Egas C."/>
        </authorList>
    </citation>
    <scope>NUCLEOTIDE SEQUENCE [LARGE SCALE GENOMIC DNA]</scope>
    <source>
        <strain evidence="3">F2-233</strain>
    </source>
</reference>
<dbReference type="AlphaFoldDB" id="A0A7M2YZI1"/>
<dbReference type="PANTHER" id="PTHR30615">
    <property type="entry name" value="UNCHARACTERIZED PROTEIN YJBQ-RELATED"/>
    <property type="match status" value="1"/>
</dbReference>